<dbReference type="Pfam" id="PF17963">
    <property type="entry name" value="Big_9"/>
    <property type="match status" value="1"/>
</dbReference>
<dbReference type="NCBIfam" id="TIGR04183">
    <property type="entry name" value="Por_Secre_tail"/>
    <property type="match status" value="1"/>
</dbReference>
<evidence type="ECO:0000256" key="1">
    <source>
        <dbReference type="SAM" id="SignalP"/>
    </source>
</evidence>
<feature type="domain" description="Secretion system C-terminal sorting" evidence="2">
    <location>
        <begin position="293"/>
        <end position="357"/>
    </location>
</feature>
<dbReference type="RefSeq" id="WP_194119001.1">
    <property type="nucleotide sequence ID" value="NZ_JACYGY010000001.1"/>
</dbReference>
<evidence type="ECO:0000259" key="2">
    <source>
        <dbReference type="Pfam" id="PF18962"/>
    </source>
</evidence>
<keyword evidence="1" id="KW-0732">Signal</keyword>
<proteinExistence type="predicted"/>
<dbReference type="Gene3D" id="2.60.40.3440">
    <property type="match status" value="1"/>
</dbReference>
<accession>A0ABR9W695</accession>
<evidence type="ECO:0000313" key="4">
    <source>
        <dbReference type="Proteomes" id="UP000634134"/>
    </source>
</evidence>
<organism evidence="3 4">
    <name type="scientific">Dyadobacter subterraneus</name>
    <dbReference type="NCBI Taxonomy" id="2773304"/>
    <lineage>
        <taxon>Bacteria</taxon>
        <taxon>Pseudomonadati</taxon>
        <taxon>Bacteroidota</taxon>
        <taxon>Cytophagia</taxon>
        <taxon>Cytophagales</taxon>
        <taxon>Spirosomataceae</taxon>
        <taxon>Dyadobacter</taxon>
    </lineage>
</organism>
<dbReference type="EMBL" id="JACYGY010000001">
    <property type="protein sequence ID" value="MBE9460689.1"/>
    <property type="molecule type" value="Genomic_DNA"/>
</dbReference>
<dbReference type="Pfam" id="PF18962">
    <property type="entry name" value="Por_Secre_tail"/>
    <property type="match status" value="1"/>
</dbReference>
<protein>
    <submittedName>
        <fullName evidence="3">T9SS type A sorting domain-containing protein</fullName>
    </submittedName>
</protein>
<dbReference type="Proteomes" id="UP000634134">
    <property type="component" value="Unassembled WGS sequence"/>
</dbReference>
<dbReference type="InterPro" id="IPR026444">
    <property type="entry name" value="Secre_tail"/>
</dbReference>
<evidence type="ECO:0000313" key="3">
    <source>
        <dbReference type="EMBL" id="MBE9460689.1"/>
    </source>
</evidence>
<feature type="chain" id="PRO_5045873270" evidence="1">
    <location>
        <begin position="21"/>
        <end position="366"/>
    </location>
</feature>
<keyword evidence="4" id="KW-1185">Reference proteome</keyword>
<sequence>MRIVTFTIMVLLILPALAFAQSGAKPVSICKGTTLKLKAESSNASSYEWHKNGVIVSGQTGKELVVSDEASYTVLALNAEGCTSDISIAITLSYNVPSAVDDRMSGKNTEVIILDVLQNDQSLCAALDTTTMVVKALPAHGRVYKSKGRFLYRSDKDYEGEDKFTYTVKDQSGQSANVATVTVDVRSVPLPVTLIGFDVVREGLTSLLTWITSTELNSDYFEIERSTDAKNWINLGVVRAVGNSNANSNYNFVDSIPESGLNYYRLKMVDLDGTFAYSRIKSVNFPEFSWAKLYPNPVNDVLQVVISNRKVRKIRLIDSYGRVMFDGQVSSASMRVDMKSYVPGTYLIHLEQEDGMVRVFKIVHLN</sequence>
<gene>
    <name evidence="3" type="ORF">IEE83_02235</name>
</gene>
<reference evidence="4" key="1">
    <citation type="submission" date="2023-07" db="EMBL/GenBank/DDBJ databases">
        <title>Dyadobacter sp. nov 'subterranea' isolated from contaminted grondwater.</title>
        <authorList>
            <person name="Szabo I."/>
            <person name="Al-Omari J."/>
            <person name="Szerdahelyi S.G."/>
            <person name="Rado J."/>
        </authorList>
    </citation>
    <scope>NUCLEOTIDE SEQUENCE [LARGE SCALE GENOMIC DNA]</scope>
    <source>
        <strain evidence="4">UP-52</strain>
    </source>
</reference>
<name>A0ABR9W695_9BACT</name>
<comment type="caution">
    <text evidence="3">The sequence shown here is derived from an EMBL/GenBank/DDBJ whole genome shotgun (WGS) entry which is preliminary data.</text>
</comment>
<feature type="signal peptide" evidence="1">
    <location>
        <begin position="1"/>
        <end position="20"/>
    </location>
</feature>